<organism evidence="1 2">
    <name type="scientific">Colletotrichum orbiculare (strain 104-T / ATCC 96160 / CBS 514.97 / LARS 414 / MAFF 240422)</name>
    <name type="common">Cucumber anthracnose fungus</name>
    <name type="synonym">Colletotrichum lagenarium</name>
    <dbReference type="NCBI Taxonomy" id="1213857"/>
    <lineage>
        <taxon>Eukaryota</taxon>
        <taxon>Fungi</taxon>
        <taxon>Dikarya</taxon>
        <taxon>Ascomycota</taxon>
        <taxon>Pezizomycotina</taxon>
        <taxon>Sordariomycetes</taxon>
        <taxon>Hypocreomycetidae</taxon>
        <taxon>Glomerellales</taxon>
        <taxon>Glomerellaceae</taxon>
        <taxon>Colletotrichum</taxon>
        <taxon>Colletotrichum orbiculare species complex</taxon>
    </lineage>
</organism>
<gene>
    <name evidence="1" type="ORF">Cob_v002345</name>
</gene>
<proteinExistence type="predicted"/>
<keyword evidence="2" id="KW-1185">Reference proteome</keyword>
<sequence>MSSKVAKSTSEASSDVSWCENDSDVAVDLVTELERYDPFTEFLLAPHDPPEPYGLRSLASDGPRAEDIANANAPPLFRPRKELDVDRFARIEVIKPISTGIQKGAQILLCKSIQQPTFIRANSHAAFPVYPDGKSSLLVAKVFDPLFYSDDRVSLSGPYGGVTAADEALSRETAVYDDLFKNNLTGYPHLAPEYYGCWATHIEVSDTGESRFVGLILMEYINGLSIHDLCTSEGLIPTPRRGPVLLDRDTRPLDRPLLKKLDMEVETRQRIVAILLDKVVSQIRVGIDHEEVNPRNVLVSFRNNGKYLSAEAERPRVVMVDYNMSTVYNKTTSWSPKGRRSEWVNDKPPHPWIHFDAENMAMFEGWLPEPLWRMGGLDRWMVHTFGAFDGSDVDSKYCSYEEAFRKPWKVRQILPPRIEE</sequence>
<evidence type="ECO:0000313" key="1">
    <source>
        <dbReference type="EMBL" id="TDZ24614.1"/>
    </source>
</evidence>
<comment type="caution">
    <text evidence="1">The sequence shown here is derived from an EMBL/GenBank/DDBJ whole genome shotgun (WGS) entry which is preliminary data.</text>
</comment>
<accession>A0A484G489</accession>
<evidence type="ECO:0000313" key="2">
    <source>
        <dbReference type="Proteomes" id="UP000014480"/>
    </source>
</evidence>
<reference evidence="2" key="1">
    <citation type="journal article" date="2013" name="New Phytol.">
        <title>Comparative genomic and transcriptomic analyses reveal the hemibiotrophic stage shift of Colletotrichum fungi.</title>
        <authorList>
            <person name="Gan P."/>
            <person name="Ikeda K."/>
            <person name="Irieda H."/>
            <person name="Narusaka M."/>
            <person name="O'Connell R.J."/>
            <person name="Narusaka Y."/>
            <person name="Takano Y."/>
            <person name="Kubo Y."/>
            <person name="Shirasu K."/>
        </authorList>
    </citation>
    <scope>NUCLEOTIDE SEQUENCE [LARGE SCALE GENOMIC DNA]</scope>
    <source>
        <strain evidence="2">104-T / ATCC 96160 / CBS 514.97 / LARS 414 / MAFF 240422</strain>
    </source>
</reference>
<dbReference type="AlphaFoldDB" id="A0A484G489"/>
<dbReference type="OrthoDB" id="4267316at2759"/>
<reference evidence="2" key="2">
    <citation type="journal article" date="2019" name="Mol. Plant Microbe Interact.">
        <title>Genome sequence resources for four phytopathogenic fungi from the Colletotrichum orbiculare species complex.</title>
        <authorList>
            <person name="Gan P."/>
            <person name="Tsushima A."/>
            <person name="Narusaka M."/>
            <person name="Narusaka Y."/>
            <person name="Takano Y."/>
            <person name="Kubo Y."/>
            <person name="Shirasu K."/>
        </authorList>
    </citation>
    <scope>GENOME REANNOTATION</scope>
    <source>
        <strain evidence="2">104-T / ATCC 96160 / CBS 514.97 / LARS 414 / MAFF 240422</strain>
    </source>
</reference>
<evidence type="ECO:0008006" key="3">
    <source>
        <dbReference type="Google" id="ProtNLM"/>
    </source>
</evidence>
<dbReference type="Proteomes" id="UP000014480">
    <property type="component" value="Unassembled WGS sequence"/>
</dbReference>
<dbReference type="EMBL" id="AMCV02000004">
    <property type="protein sequence ID" value="TDZ24614.1"/>
    <property type="molecule type" value="Genomic_DNA"/>
</dbReference>
<protein>
    <recommendedName>
        <fullName evidence="3">Protein kinase domain-containing protein</fullName>
    </recommendedName>
</protein>
<name>A0A484G489_COLOR</name>